<dbReference type="STRING" id="1492738.FEM21_18600"/>
<name>A0A066WW55_9FLAO</name>
<dbReference type="eggNOG" id="COG4912">
    <property type="taxonomic scope" value="Bacteria"/>
</dbReference>
<evidence type="ECO:0000313" key="1">
    <source>
        <dbReference type="EMBL" id="KDN54855.1"/>
    </source>
</evidence>
<dbReference type="AlphaFoldDB" id="A0A066WW55"/>
<sequence length="177" mass="20725">MADELWSSKSFFARQLAILIMDKKLLTEEGVDHLVSDMDQHNQNEKLQLIDWLMANQLTKDKKTIALIESWEDSQSSLKRRVYWYYQAHLRWTGKIQANSEALLSKIENKIEEEQPEVQWAMNFATAWIGVFEKKYRSRCIALGEKTGLYKGQMVSKGCTPDYLPEFISIESKKRNL</sequence>
<dbReference type="InterPro" id="IPR014825">
    <property type="entry name" value="DNA_alkylation"/>
</dbReference>
<comment type="caution">
    <text evidence="1">The sequence shown here is derived from an EMBL/GenBank/DDBJ whole genome shotgun (WGS) entry which is preliminary data.</text>
</comment>
<accession>A0A066WW55</accession>
<dbReference type="PANTHER" id="PTHR41291:SF1">
    <property type="entry name" value="DNA ALKYLATION REPAIR PROTEIN"/>
    <property type="match status" value="1"/>
</dbReference>
<dbReference type="EMBL" id="JNCA01000017">
    <property type="protein sequence ID" value="KDN54855.1"/>
    <property type="molecule type" value="Genomic_DNA"/>
</dbReference>
<evidence type="ECO:0000313" key="2">
    <source>
        <dbReference type="Proteomes" id="UP000027064"/>
    </source>
</evidence>
<dbReference type="InterPro" id="IPR016024">
    <property type="entry name" value="ARM-type_fold"/>
</dbReference>
<keyword evidence="2" id="KW-1185">Reference proteome</keyword>
<protein>
    <recommendedName>
        <fullName evidence="3">DNA alkylation repair enzyme</fullName>
    </recommendedName>
</protein>
<dbReference type="Pfam" id="PF08713">
    <property type="entry name" value="DNA_alkylation"/>
    <property type="match status" value="1"/>
</dbReference>
<dbReference type="Proteomes" id="UP000027064">
    <property type="component" value="Unassembled WGS sequence"/>
</dbReference>
<evidence type="ECO:0008006" key="3">
    <source>
        <dbReference type="Google" id="ProtNLM"/>
    </source>
</evidence>
<dbReference type="PATRIC" id="fig|1492738.3.peg.1849"/>
<reference evidence="1 2" key="1">
    <citation type="submission" date="2014-05" db="EMBL/GenBank/DDBJ databases">
        <title>Genome Sequence of Flavobacterium sp. EM1321.</title>
        <authorList>
            <person name="Shin S.-K."/>
            <person name="Yi H."/>
        </authorList>
    </citation>
    <scope>NUCLEOTIDE SEQUENCE [LARGE SCALE GENOMIC DNA]</scope>
    <source>
        <strain evidence="1 2">EM1321</strain>
    </source>
</reference>
<organism evidence="1 2">
    <name type="scientific">Flavobacterium seoulense</name>
    <dbReference type="NCBI Taxonomy" id="1492738"/>
    <lineage>
        <taxon>Bacteria</taxon>
        <taxon>Pseudomonadati</taxon>
        <taxon>Bacteroidota</taxon>
        <taxon>Flavobacteriia</taxon>
        <taxon>Flavobacteriales</taxon>
        <taxon>Flavobacteriaceae</taxon>
        <taxon>Flavobacterium</taxon>
    </lineage>
</organism>
<gene>
    <name evidence="1" type="ORF">FEM21_18600</name>
</gene>
<dbReference type="PANTHER" id="PTHR41291">
    <property type="entry name" value="DNA ALKYLATION REPAIR PROTEIN"/>
    <property type="match status" value="1"/>
</dbReference>
<proteinExistence type="predicted"/>
<dbReference type="SUPFAM" id="SSF48371">
    <property type="entry name" value="ARM repeat"/>
    <property type="match status" value="1"/>
</dbReference>